<dbReference type="PANTHER" id="PTHR12558:SF13">
    <property type="entry name" value="CELL DIVISION CYCLE PROTEIN 27 HOMOLOG"/>
    <property type="match status" value="1"/>
</dbReference>
<dbReference type="GO" id="GO:1901515">
    <property type="term" value="F:poly-beta-1,6-N-acetyl-D-glucosamine transmembrane transporter activity"/>
    <property type="evidence" value="ECO:0007669"/>
    <property type="project" value="InterPro"/>
</dbReference>
<dbReference type="InterPro" id="IPR011990">
    <property type="entry name" value="TPR-like_helical_dom_sf"/>
</dbReference>
<evidence type="ECO:0000313" key="5">
    <source>
        <dbReference type="Proteomes" id="UP001409585"/>
    </source>
</evidence>
<dbReference type="InterPro" id="IPR023870">
    <property type="entry name" value="PGA_export_porin_PgaA"/>
</dbReference>
<accession>A0AAV3U4F2</accession>
<dbReference type="EMBL" id="BAABLX010000027">
    <property type="protein sequence ID" value="GAA4947474.1"/>
    <property type="molecule type" value="Genomic_DNA"/>
</dbReference>
<organism evidence="4 5">
    <name type="scientific">Halioxenophilus aromaticivorans</name>
    <dbReference type="NCBI Taxonomy" id="1306992"/>
    <lineage>
        <taxon>Bacteria</taxon>
        <taxon>Pseudomonadati</taxon>
        <taxon>Pseudomonadota</taxon>
        <taxon>Gammaproteobacteria</taxon>
        <taxon>Alteromonadales</taxon>
        <taxon>Alteromonadaceae</taxon>
        <taxon>Halioxenophilus</taxon>
    </lineage>
</organism>
<protein>
    <recommendedName>
        <fullName evidence="3">PgaA membrane beta barrel domain-containing protein</fullName>
    </recommendedName>
</protein>
<dbReference type="Pfam" id="PF14559">
    <property type="entry name" value="TPR_19"/>
    <property type="match status" value="1"/>
</dbReference>
<feature type="repeat" description="TPR" evidence="1">
    <location>
        <begin position="345"/>
        <end position="378"/>
    </location>
</feature>
<evidence type="ECO:0000259" key="3">
    <source>
        <dbReference type="Pfam" id="PF21197"/>
    </source>
</evidence>
<keyword evidence="5" id="KW-1185">Reference proteome</keyword>
<dbReference type="Pfam" id="PF13432">
    <property type="entry name" value="TPR_16"/>
    <property type="match status" value="1"/>
</dbReference>
<dbReference type="Gene3D" id="1.25.40.10">
    <property type="entry name" value="Tetratricopeptide repeat domain"/>
    <property type="match status" value="4"/>
</dbReference>
<evidence type="ECO:0000313" key="4">
    <source>
        <dbReference type="EMBL" id="GAA4947474.1"/>
    </source>
</evidence>
<dbReference type="SUPFAM" id="SSF48452">
    <property type="entry name" value="TPR-like"/>
    <property type="match status" value="2"/>
</dbReference>
<evidence type="ECO:0000256" key="2">
    <source>
        <dbReference type="SAM" id="Coils"/>
    </source>
</evidence>
<sequence length="1330" mass="150110">MVKLWFKRLGVIAANILLLYVLLNELLSAPTYSAREVDTAIAMAIENARAERLDAALQQLEALTELAGEYPQVWYNYLTVLSWDGQKAKAVELLKTVAVADAPAYFLKEMIDAVLQEADYEQLPRLAKAAVANSGTPEQLGLDLIAELLAREQTEVATDIARHYHQQFPDNLPIQLLVAKALATTAPQESADLLAQLLTQEPANEEARRLWAAHLVDFARQGDVADTVDNFTRFYQQNPDAKALAGELLILESWQENDARVVALWPDLADSAPAQVKAAAAQSLRRLGEAEQAQQLYTELLASDPDNPDYLMGSALVALAMGEPDIAAVQLAKIDRLAQHHINDVDLLEAKALTYASLGEHEQAEQFYQRLLTLKPEAQRPYTAWFDQLAQLAKQQGWAAAAPYLDQHLADAPLATKVEAAGLMLSLSQAQPANQLLAQLPLAELSKEQLETLAKLARNARQYNTALRLYSAALQKAPDDFQLLLGQALVDIDRGDSQAAWQRLEALEDQQPRNTQLLEALVYFHRRFGNDRQVAFYLERLAESSTSPGPYLSSWGEHKLANQSAVPMANLIEEFEAMLERYPNSDSLRNGTIGLMHRVGYYDDALQTGEQTDLDSAPAYVIEALGQSARELQRYDRAQSLFYKGSQRFPDMGVFPISMSLVMVDKGEPTDALANLAKYQNKFGKSRDFLLAQAYAYEASEQYLPALANYQTLMDANPNDDAVYRSWVMAINQSGAPAMALEKANQRPDIFRPNDWQRLKADRAAIAVREGSFNDLAAEDKRQRAEQALALVRNYQQYLQQNFAEQTQPQQLAAYDEIIALHSAGQFDEATRAYEQQADALALPDYVLTVVADAYLRQNQAKQANPLLEEVVKRKPNDHNANMMLFYAQVETEQYDSAQQTIEQTVDNQPKWRRNGKVIRDNPKRLAAERVANLLKAYRNQLDNAQQQLEQWLGFAPHNTTLRGDLAKIYRWRGWPNRSLAEYELIAPVAPQEFELGLGRAQTLMDMHEYAQVEQQLAGLQQDYPQDTGVKALQRRWDLYRRRELISQVGRAFGDNDFVGGDSLNWDTWLFDQPYGHNWRPFVHHQFNRANFSEGVGRVERLGAGIEFRNNQWLAQFELHEGIRGNGETGARLSASHNTSDHWQLGGELQLFSDLVPVRAINNGVDGDSLELNAQYRWHESRAASAALQVVDFSDDNRRLALSLYHRHTLFQNEHHRWGLVESAYASKNSEQGGTYFNPESDLSLAVAVEYNGLLNRYYENQLSHRFLAGLGHYQQESFGGDFTWDLEYEQTWQRSQAFSLNYGARLGRRVYDGQSELLSSLFAGVNWRF</sequence>
<feature type="domain" description="PgaA membrane beta barrel" evidence="3">
    <location>
        <begin position="1055"/>
        <end position="1330"/>
    </location>
</feature>
<dbReference type="RefSeq" id="WP_345423616.1">
    <property type="nucleotide sequence ID" value="NZ_AP031496.1"/>
</dbReference>
<name>A0AAV3U4F2_9ALTE</name>
<feature type="coiled-coil region" evidence="2">
    <location>
        <begin position="928"/>
        <end position="955"/>
    </location>
</feature>
<dbReference type="Pfam" id="PF13181">
    <property type="entry name" value="TPR_8"/>
    <property type="match status" value="1"/>
</dbReference>
<reference evidence="5" key="1">
    <citation type="journal article" date="2019" name="Int. J. Syst. Evol. Microbiol.">
        <title>The Global Catalogue of Microorganisms (GCM) 10K type strain sequencing project: providing services to taxonomists for standard genome sequencing and annotation.</title>
        <authorList>
            <consortium name="The Broad Institute Genomics Platform"/>
            <consortium name="The Broad Institute Genome Sequencing Center for Infectious Disease"/>
            <person name="Wu L."/>
            <person name="Ma J."/>
        </authorList>
    </citation>
    <scope>NUCLEOTIDE SEQUENCE [LARGE SCALE GENOMIC DNA]</scope>
    <source>
        <strain evidence="5">JCM 19134</strain>
    </source>
</reference>
<proteinExistence type="predicted"/>
<keyword evidence="1" id="KW-0802">TPR repeat</keyword>
<dbReference type="NCBIfam" id="TIGR03939">
    <property type="entry name" value="PGA_TPR_OMP"/>
    <property type="match status" value="1"/>
</dbReference>
<evidence type="ECO:0000256" key="1">
    <source>
        <dbReference type="PROSITE-ProRule" id="PRU00339"/>
    </source>
</evidence>
<dbReference type="InterPro" id="IPR019734">
    <property type="entry name" value="TPR_rpt"/>
</dbReference>
<dbReference type="Proteomes" id="UP001409585">
    <property type="component" value="Unassembled WGS sequence"/>
</dbReference>
<dbReference type="InterPro" id="IPR049003">
    <property type="entry name" value="PgaA_barrel"/>
</dbReference>
<dbReference type="PANTHER" id="PTHR12558">
    <property type="entry name" value="CELL DIVISION CYCLE 16,23,27"/>
    <property type="match status" value="1"/>
</dbReference>
<dbReference type="PROSITE" id="PS50005">
    <property type="entry name" value="TPR"/>
    <property type="match status" value="1"/>
</dbReference>
<dbReference type="SMART" id="SM00028">
    <property type="entry name" value="TPR"/>
    <property type="match status" value="5"/>
</dbReference>
<comment type="caution">
    <text evidence="4">The sequence shown here is derived from an EMBL/GenBank/DDBJ whole genome shotgun (WGS) entry which is preliminary data.</text>
</comment>
<dbReference type="Pfam" id="PF21197">
    <property type="entry name" value="PgaA_barrel"/>
    <property type="match status" value="1"/>
</dbReference>
<keyword evidence="2" id="KW-0175">Coiled coil</keyword>
<gene>
    <name evidence="4" type="ORF">GCM10025791_28870</name>
</gene>